<evidence type="ECO:0000313" key="2">
    <source>
        <dbReference type="Proteomes" id="UP001057402"/>
    </source>
</evidence>
<sequence length="353" mass="39819">MANQGPNLECRMYEARYPEVDMAVMIQVKNIADMGAYVSLLEYNNIEGMILFSELSRRRIRSVSSLIRVGRIEPVMVLRVDKEKGYIDLSKRRVSEEDIQACEERYNKSKLVHSIMRHVAETLSVDLEELYVNIGWPLYRKYGHAFEAFKIIVTDPNSVLDSLTTEIKETGPDGKEVTKVVPAVSEELKDSLVKNIRRRMTPQPSKIRADVEMKCFQLDGVLHIKDAMRKAEATGNDDCPVKIKLVAPPLYVLTTQTLDKEQGLAILNKAIAACSDAIEEHKGKLVVKEAPRAVSERDDKLLAEHMAKLRQDNEEVSGDEDSEKEEDTGMGEVDLENSGTGITEAPWVEKIVR</sequence>
<organism evidence="1 2">
    <name type="scientific">Melastoma candidum</name>
    <dbReference type="NCBI Taxonomy" id="119954"/>
    <lineage>
        <taxon>Eukaryota</taxon>
        <taxon>Viridiplantae</taxon>
        <taxon>Streptophyta</taxon>
        <taxon>Embryophyta</taxon>
        <taxon>Tracheophyta</taxon>
        <taxon>Spermatophyta</taxon>
        <taxon>Magnoliopsida</taxon>
        <taxon>eudicotyledons</taxon>
        <taxon>Gunneridae</taxon>
        <taxon>Pentapetalae</taxon>
        <taxon>rosids</taxon>
        <taxon>malvids</taxon>
        <taxon>Myrtales</taxon>
        <taxon>Melastomataceae</taxon>
        <taxon>Melastomatoideae</taxon>
        <taxon>Melastomateae</taxon>
        <taxon>Melastoma</taxon>
    </lineage>
</organism>
<protein>
    <submittedName>
        <fullName evidence="1">Uncharacterized protein</fullName>
    </submittedName>
</protein>
<keyword evidence="2" id="KW-1185">Reference proteome</keyword>
<gene>
    <name evidence="1" type="ORF">MLD38_002688</name>
</gene>
<dbReference type="EMBL" id="CM042881">
    <property type="protein sequence ID" value="KAI4384548.1"/>
    <property type="molecule type" value="Genomic_DNA"/>
</dbReference>
<dbReference type="Proteomes" id="UP001057402">
    <property type="component" value="Chromosome 2"/>
</dbReference>
<name>A0ACB9S1P1_9MYRT</name>
<evidence type="ECO:0000313" key="1">
    <source>
        <dbReference type="EMBL" id="KAI4384548.1"/>
    </source>
</evidence>
<accession>A0ACB9S1P1</accession>
<reference evidence="2" key="1">
    <citation type="journal article" date="2023" name="Front. Plant Sci.">
        <title>Chromosomal-level genome assembly of Melastoma candidum provides insights into trichome evolution.</title>
        <authorList>
            <person name="Zhong Y."/>
            <person name="Wu W."/>
            <person name="Sun C."/>
            <person name="Zou P."/>
            <person name="Liu Y."/>
            <person name="Dai S."/>
            <person name="Zhou R."/>
        </authorList>
    </citation>
    <scope>NUCLEOTIDE SEQUENCE [LARGE SCALE GENOMIC DNA]</scope>
</reference>
<comment type="caution">
    <text evidence="1">The sequence shown here is derived from an EMBL/GenBank/DDBJ whole genome shotgun (WGS) entry which is preliminary data.</text>
</comment>
<proteinExistence type="predicted"/>